<dbReference type="Proteomes" id="UP000885863">
    <property type="component" value="Unassembled WGS sequence"/>
</dbReference>
<dbReference type="PANTHER" id="PTHR30570">
    <property type="entry name" value="PERIPLASMIC PHOSPHATE BINDING COMPONENT OF PHOSPHATE ABC TRANSPORTER"/>
    <property type="match status" value="1"/>
</dbReference>
<evidence type="ECO:0000256" key="1">
    <source>
        <dbReference type="ARBA" id="ARBA00022448"/>
    </source>
</evidence>
<gene>
    <name evidence="4" type="ORF">ENG09_06705</name>
</gene>
<reference evidence="4" key="1">
    <citation type="journal article" date="2020" name="mSystems">
        <title>Genome- and Community-Level Interaction Insights into Carbon Utilization and Element Cycling Functions of Hydrothermarchaeota in Hydrothermal Sediment.</title>
        <authorList>
            <person name="Zhou Z."/>
            <person name="Liu Y."/>
            <person name="Xu W."/>
            <person name="Pan J."/>
            <person name="Luo Z.H."/>
            <person name="Li M."/>
        </authorList>
    </citation>
    <scope>NUCLEOTIDE SEQUENCE [LARGE SCALE GENOMIC DNA]</scope>
    <source>
        <strain evidence="4">HyVt-185</strain>
    </source>
</reference>
<dbReference type="CDD" id="cd13653">
    <property type="entry name" value="PBP2_phosphate_like_1"/>
    <property type="match status" value="1"/>
</dbReference>
<dbReference type="SUPFAM" id="SSF53850">
    <property type="entry name" value="Periplasmic binding protein-like II"/>
    <property type="match status" value="1"/>
</dbReference>
<dbReference type="Gene3D" id="3.40.190.10">
    <property type="entry name" value="Periplasmic binding protein-like II"/>
    <property type="match status" value="2"/>
</dbReference>
<organism evidence="4">
    <name type="scientific">Candidatus Syntropharchaeum butanivorans</name>
    <dbReference type="NCBI Taxonomy" id="1839936"/>
    <lineage>
        <taxon>Archaea</taxon>
        <taxon>Methanobacteriati</taxon>
        <taxon>Methanobacteriota</taxon>
        <taxon>Stenosarchaea group</taxon>
        <taxon>Methanomicrobia</taxon>
        <taxon>Methanosarcinales</taxon>
        <taxon>ANME-2 cluster</taxon>
        <taxon>Candidatus Syntropharchaeum</taxon>
    </lineage>
</organism>
<name>A0A7C1B6N6_9EURY</name>
<proteinExistence type="predicted"/>
<keyword evidence="2" id="KW-0732">Signal</keyword>
<dbReference type="Pfam" id="PF12849">
    <property type="entry name" value="PBP_like_2"/>
    <property type="match status" value="1"/>
</dbReference>
<dbReference type="PROSITE" id="PS51257">
    <property type="entry name" value="PROKAR_LIPOPROTEIN"/>
    <property type="match status" value="1"/>
</dbReference>
<sequence length="292" mass="31412">MRWSNDRAGALSVLVILVASLAVSGCINDTKSGAGAGESVENVELQIAGSTTVLPIAEECARVFMEKHPGSRIDVAGGGSSHGIKAVAEGTVDIGTASRELKESERSRYPDLIPHPIARDGVAIVVHPSNPVHSITMEELRRIYTGEITNWKDLGGVDARIMVVSREEGSGTRDCFEHAVMKPINEEITDTAIIQDSNGKVRATVAGNENAIGFLSLGYVNRDVKALKLDGVEPTVENVVNGKYPISRTLWMITRGDPDPGEEEFLDFILSEEGQEIVEELHFIPVGGRGSR</sequence>
<evidence type="ECO:0000256" key="2">
    <source>
        <dbReference type="ARBA" id="ARBA00022729"/>
    </source>
</evidence>
<dbReference type="PANTHER" id="PTHR30570:SF1">
    <property type="entry name" value="PHOSPHATE-BINDING PROTEIN PSTS"/>
    <property type="match status" value="1"/>
</dbReference>
<dbReference type="GO" id="GO:0042301">
    <property type="term" value="F:phosphate ion binding"/>
    <property type="evidence" value="ECO:0007669"/>
    <property type="project" value="InterPro"/>
</dbReference>
<evidence type="ECO:0000259" key="3">
    <source>
        <dbReference type="Pfam" id="PF12849"/>
    </source>
</evidence>
<dbReference type="EMBL" id="DQZR01000280">
    <property type="protein sequence ID" value="HDM36912.1"/>
    <property type="molecule type" value="Genomic_DNA"/>
</dbReference>
<comment type="caution">
    <text evidence="4">The sequence shown here is derived from an EMBL/GenBank/DDBJ whole genome shotgun (WGS) entry which is preliminary data.</text>
</comment>
<dbReference type="AlphaFoldDB" id="A0A7C1B6N6"/>
<protein>
    <submittedName>
        <fullName evidence="4">Phosphate ABC transporter substrate-binding protein</fullName>
    </submittedName>
</protein>
<keyword evidence="1" id="KW-0813">Transport</keyword>
<accession>A0A7C1B6N6</accession>
<dbReference type="InterPro" id="IPR011862">
    <property type="entry name" value="Phos-bd"/>
</dbReference>
<dbReference type="NCBIfam" id="TIGR02136">
    <property type="entry name" value="ptsS_2"/>
    <property type="match status" value="1"/>
</dbReference>
<evidence type="ECO:0000313" key="4">
    <source>
        <dbReference type="EMBL" id="HDM36912.1"/>
    </source>
</evidence>
<dbReference type="InterPro" id="IPR024370">
    <property type="entry name" value="PBP_domain"/>
</dbReference>
<feature type="domain" description="PBP" evidence="3">
    <location>
        <begin position="44"/>
        <end position="273"/>
    </location>
</feature>
<dbReference type="InterPro" id="IPR050811">
    <property type="entry name" value="Phosphate_ABC_transporter"/>
</dbReference>